<dbReference type="Proteomes" id="UP000051035">
    <property type="component" value="Unassembled WGS sequence"/>
</dbReference>
<dbReference type="AlphaFoldDB" id="A0A0S8JE52"/>
<dbReference type="InterPro" id="IPR043129">
    <property type="entry name" value="ATPase_NBD"/>
</dbReference>
<name>A0A0S8JE52_UNCT6</name>
<evidence type="ECO:0000313" key="3">
    <source>
        <dbReference type="Proteomes" id="UP000051035"/>
    </source>
</evidence>
<dbReference type="SUPFAM" id="SSF53067">
    <property type="entry name" value="Actin-like ATPase domain"/>
    <property type="match status" value="1"/>
</dbReference>
<evidence type="ECO:0000256" key="1">
    <source>
        <dbReference type="ARBA" id="ARBA00006479"/>
    </source>
</evidence>
<dbReference type="EMBL" id="LJVA01000112">
    <property type="protein sequence ID" value="KPL07967.1"/>
    <property type="molecule type" value="Genomic_DNA"/>
</dbReference>
<gene>
    <name evidence="2" type="ORF">AMJ71_08590</name>
</gene>
<dbReference type="PROSITE" id="PS01125">
    <property type="entry name" value="ROK"/>
    <property type="match status" value="1"/>
</dbReference>
<proteinExistence type="inferred from homology"/>
<dbReference type="PANTHER" id="PTHR18964">
    <property type="entry name" value="ROK (REPRESSOR, ORF, KINASE) FAMILY"/>
    <property type="match status" value="1"/>
</dbReference>
<dbReference type="InterPro" id="IPR000600">
    <property type="entry name" value="ROK"/>
</dbReference>
<comment type="similarity">
    <text evidence="1">Belongs to the ROK (NagC/XylR) family.</text>
</comment>
<comment type="caution">
    <text evidence="2">The sequence shown here is derived from an EMBL/GenBank/DDBJ whole genome shotgun (WGS) entry which is preliminary data.</text>
</comment>
<organism evidence="2 3">
    <name type="scientific">candidate division TA06 bacterium SM1_40</name>
    <dbReference type="NCBI Taxonomy" id="1703773"/>
    <lineage>
        <taxon>Bacteria</taxon>
        <taxon>Bacteria division TA06</taxon>
    </lineage>
</organism>
<accession>A0A0S8JE52</accession>
<dbReference type="Gene3D" id="3.30.420.40">
    <property type="match status" value="2"/>
</dbReference>
<dbReference type="InterPro" id="IPR049874">
    <property type="entry name" value="ROK_cs"/>
</dbReference>
<protein>
    <recommendedName>
        <fullName evidence="4">Glucokinase</fullName>
    </recommendedName>
</protein>
<evidence type="ECO:0000313" key="2">
    <source>
        <dbReference type="EMBL" id="KPL07967.1"/>
    </source>
</evidence>
<sequence>MRPGRCVIGIDLGGTNIRAALVDERGSVRQRHCLSTGAADGVDAVVSRLVEAARTIVSSSGEEVEAIGIGAPGLVDPSRGVVRIPPNLPGWGEVPLASLIEGALGYPTRVGNDTNMVTLAEWMCGAGRGARHMVCLTLGTGVGGGLVLDSQLYLGARGAAAEIGHMTVEPQGPLCNCGNRGCLESLVGASAIAERARMAIERGEGEEMRRLSGGDHEQLTPEIVARAAECGDEAARRVLYDVGVYLGIALASIVNLLDPEIIVIGGGISHAGDLILEPARAAMEERAMRLEDRHVSVVPAALGDDGGVIGAALFALGDDVDPVQG</sequence>
<dbReference type="Pfam" id="PF00480">
    <property type="entry name" value="ROK"/>
    <property type="match status" value="1"/>
</dbReference>
<evidence type="ECO:0008006" key="4">
    <source>
        <dbReference type="Google" id="ProtNLM"/>
    </source>
</evidence>
<reference evidence="2 3" key="1">
    <citation type="journal article" date="2015" name="Microbiome">
        <title>Genomic resolution of linkages in carbon, nitrogen, and sulfur cycling among widespread estuary sediment bacteria.</title>
        <authorList>
            <person name="Baker B.J."/>
            <person name="Lazar C.S."/>
            <person name="Teske A.P."/>
            <person name="Dick G.J."/>
        </authorList>
    </citation>
    <scope>NUCLEOTIDE SEQUENCE [LARGE SCALE GENOMIC DNA]</scope>
    <source>
        <strain evidence="2">SM1_40</strain>
    </source>
</reference>
<dbReference type="PANTHER" id="PTHR18964:SF149">
    <property type="entry name" value="BIFUNCTIONAL UDP-N-ACETYLGLUCOSAMINE 2-EPIMERASE_N-ACETYLMANNOSAMINE KINASE"/>
    <property type="match status" value="1"/>
</dbReference>